<dbReference type="RefSeq" id="WP_054196024.1">
    <property type="nucleotide sequence ID" value="NZ_CABMKQ010000059.1"/>
</dbReference>
<dbReference type="Gene3D" id="3.30.110.40">
    <property type="entry name" value="TusA-like domain"/>
    <property type="match status" value="1"/>
</dbReference>
<protein>
    <recommendedName>
        <fullName evidence="3">NADH-ubiquinone oxidoreductase chain E</fullName>
    </recommendedName>
</protein>
<dbReference type="Pfam" id="PF16514">
    <property type="entry name" value="NADH-UOR_E"/>
    <property type="match status" value="1"/>
</dbReference>
<dbReference type="InterPro" id="IPR036868">
    <property type="entry name" value="TusA-like_sf"/>
</dbReference>
<evidence type="ECO:0000313" key="1">
    <source>
        <dbReference type="EMBL" id="ALF46922.1"/>
    </source>
</evidence>
<organism evidence="1 2">
    <name type="scientific">Campylobacter concisus</name>
    <dbReference type="NCBI Taxonomy" id="199"/>
    <lineage>
        <taxon>Bacteria</taxon>
        <taxon>Pseudomonadati</taxon>
        <taxon>Campylobacterota</taxon>
        <taxon>Epsilonproteobacteria</taxon>
        <taxon>Campylobacterales</taxon>
        <taxon>Campylobacteraceae</taxon>
        <taxon>Campylobacter</taxon>
    </lineage>
</organism>
<gene>
    <name evidence="1" type="ORF">CCON33237_0212</name>
</gene>
<accession>A0A0M3V213</accession>
<sequence>MRRVDLRHLKGEFLSTLGQQIKASEPGEVIIFLFEIGDFSGVAKAVNLAYNLNCEVMNSLKFNQVDWALTIKKGKI</sequence>
<dbReference type="EMBL" id="CP012541">
    <property type="protein sequence ID" value="ALF46922.1"/>
    <property type="molecule type" value="Genomic_DNA"/>
</dbReference>
<dbReference type="InterPro" id="IPR032424">
    <property type="entry name" value="NADH-UOR_E"/>
</dbReference>
<dbReference type="AlphaFoldDB" id="A0A0M3V213"/>
<evidence type="ECO:0000313" key="2">
    <source>
        <dbReference type="Proteomes" id="UP000066049"/>
    </source>
</evidence>
<proteinExistence type="predicted"/>
<reference evidence="2" key="1">
    <citation type="submission" date="2015-08" db="EMBL/GenBank/DDBJ databases">
        <title>Comparative genomics of the Campylobacter concisus group.</title>
        <authorList>
            <person name="Miller W.G."/>
            <person name="Yee E."/>
            <person name="Chapman M.H."/>
            <person name="Huynh S."/>
            <person name="Bono J.L."/>
            <person name="On S.L.W."/>
            <person name="St Leger J."/>
            <person name="Foster G."/>
            <person name="Parker C.T."/>
        </authorList>
    </citation>
    <scope>NUCLEOTIDE SEQUENCE [LARGE SCALE GENOMIC DNA]</scope>
    <source>
        <strain evidence="2">ATCC 33237</strain>
    </source>
</reference>
<name>A0A0M3V213_9BACT</name>
<evidence type="ECO:0008006" key="3">
    <source>
        <dbReference type="Google" id="ProtNLM"/>
    </source>
</evidence>
<dbReference type="KEGG" id="ccoc:CCON33237_0212"/>
<dbReference type="GeneID" id="28661880"/>
<dbReference type="PATRIC" id="fig|199.248.peg.225"/>
<dbReference type="Proteomes" id="UP000066049">
    <property type="component" value="Chromosome"/>
</dbReference>